<dbReference type="Proteomes" id="UP000256964">
    <property type="component" value="Unassembled WGS sequence"/>
</dbReference>
<evidence type="ECO:0000256" key="1">
    <source>
        <dbReference type="SAM" id="MobiDB-lite"/>
    </source>
</evidence>
<feature type="compositionally biased region" description="Polar residues" evidence="1">
    <location>
        <begin position="60"/>
        <end position="69"/>
    </location>
</feature>
<gene>
    <name evidence="2" type="ORF">OH76DRAFT_1423580</name>
</gene>
<dbReference type="EMBL" id="KZ857543">
    <property type="protein sequence ID" value="RDX40667.1"/>
    <property type="molecule type" value="Genomic_DNA"/>
</dbReference>
<evidence type="ECO:0000313" key="2">
    <source>
        <dbReference type="EMBL" id="RDX40667.1"/>
    </source>
</evidence>
<dbReference type="AlphaFoldDB" id="A0A371CK82"/>
<name>A0A371CK82_9APHY</name>
<organism evidence="2 3">
    <name type="scientific">Lentinus brumalis</name>
    <dbReference type="NCBI Taxonomy" id="2498619"/>
    <lineage>
        <taxon>Eukaryota</taxon>
        <taxon>Fungi</taxon>
        <taxon>Dikarya</taxon>
        <taxon>Basidiomycota</taxon>
        <taxon>Agaricomycotina</taxon>
        <taxon>Agaricomycetes</taxon>
        <taxon>Polyporales</taxon>
        <taxon>Polyporaceae</taxon>
        <taxon>Lentinus</taxon>
    </lineage>
</organism>
<proteinExistence type="predicted"/>
<protein>
    <submittedName>
        <fullName evidence="2">Uncharacterized protein</fullName>
    </submittedName>
</protein>
<feature type="compositionally biased region" description="Polar residues" evidence="1">
    <location>
        <begin position="33"/>
        <end position="49"/>
    </location>
</feature>
<feature type="region of interest" description="Disordered" evidence="1">
    <location>
        <begin position="30"/>
        <end position="70"/>
    </location>
</feature>
<sequence>MSNTLCPVCAPPPTFNSSLRAHAVLCSHHRSGASPTTLSRAPTISSSTSERQDSLDGESEQSPGASTRSYCRIPAARPRDEPERPPACAFDAHVNSAARRRQGDSPMVQAQRRLRLTGTLQEHDEASRSLYAEPERVPVCVQCEQRTRGRCDARRSRELERYIAASPGKTAAVARRCQPRTLSK</sequence>
<evidence type="ECO:0000313" key="3">
    <source>
        <dbReference type="Proteomes" id="UP000256964"/>
    </source>
</evidence>
<keyword evidence="3" id="KW-1185">Reference proteome</keyword>
<feature type="non-terminal residue" evidence="2">
    <location>
        <position position="184"/>
    </location>
</feature>
<accession>A0A371CK82</accession>
<reference evidence="2 3" key="1">
    <citation type="journal article" date="2018" name="Biotechnol. Biofuels">
        <title>Integrative visual omics of the white-rot fungus Polyporus brumalis exposes the biotechnological potential of its oxidative enzymes for delignifying raw plant biomass.</title>
        <authorList>
            <person name="Miyauchi S."/>
            <person name="Rancon A."/>
            <person name="Drula E."/>
            <person name="Hage H."/>
            <person name="Chaduli D."/>
            <person name="Favel A."/>
            <person name="Grisel S."/>
            <person name="Henrissat B."/>
            <person name="Herpoel-Gimbert I."/>
            <person name="Ruiz-Duenas F.J."/>
            <person name="Chevret D."/>
            <person name="Hainaut M."/>
            <person name="Lin J."/>
            <person name="Wang M."/>
            <person name="Pangilinan J."/>
            <person name="Lipzen A."/>
            <person name="Lesage-Meessen L."/>
            <person name="Navarro D."/>
            <person name="Riley R."/>
            <person name="Grigoriev I.V."/>
            <person name="Zhou S."/>
            <person name="Raouche S."/>
            <person name="Rosso M.N."/>
        </authorList>
    </citation>
    <scope>NUCLEOTIDE SEQUENCE [LARGE SCALE GENOMIC DNA]</scope>
    <source>
        <strain evidence="2 3">BRFM 1820</strain>
    </source>
</reference>